<name>A0ABD3NER3_9STRA</name>
<evidence type="ECO:0000256" key="2">
    <source>
        <dbReference type="SAM" id="MobiDB-lite"/>
    </source>
</evidence>
<sequence length="474" mass="52737">MEGSRPIQSDSTADLADSDDVSALSMAGASVIAYRAQLIQNQQVEIDATIHEGDAEHDVADEGGGPNRLSSLGTSNSPGKSKNSSPHRRQSITTTPVHPHTNREAIVFADDHQLLERHKKKKKKKSRRHHKKDRHNKDYINVIQYEMSLPINEICFPTIDGPSAAGDSHGYESRPPASSGKGSQSNPSVASTAESTGSRYIRRESLQTSHSGSGVHYNEFVINTFRPQHQDLPDIPQSNSNRSSFVSQHSSSMQDNLSHQSENLKSPSRSSFRSICSSQSLAHKSHLSGHGSFANRSHFSGYDSVSNRSHLSGHQSLAQRSHLSGFDSTLRSHISNASFSHVTVKDVEVIINELESAKIEEMKVLELHSKLEAEILELIEKVEAMEENRLKVVSELKMASRERERLQSKLNSVLDDNMKLNSRLQNMEDQEDEKRLDDVLDGMQAKMRALRLKSVRKGKDPSIRCDELTNFATH</sequence>
<feature type="compositionally biased region" description="Basic residues" evidence="2">
    <location>
        <begin position="117"/>
        <end position="134"/>
    </location>
</feature>
<dbReference type="Proteomes" id="UP001530400">
    <property type="component" value="Unassembled WGS sequence"/>
</dbReference>
<accession>A0ABD3NER3</accession>
<dbReference type="AlphaFoldDB" id="A0ABD3NER3"/>
<evidence type="ECO:0000313" key="4">
    <source>
        <dbReference type="Proteomes" id="UP001530400"/>
    </source>
</evidence>
<comment type="caution">
    <text evidence="3">The sequence shown here is derived from an EMBL/GenBank/DDBJ whole genome shotgun (WGS) entry which is preliminary data.</text>
</comment>
<feature type="region of interest" description="Disordered" evidence="2">
    <location>
        <begin position="229"/>
        <end position="271"/>
    </location>
</feature>
<gene>
    <name evidence="3" type="ORF">ACHAWO_003769</name>
</gene>
<reference evidence="3 4" key="1">
    <citation type="submission" date="2024-10" db="EMBL/GenBank/DDBJ databases">
        <title>Updated reference genomes for cyclostephanoid diatoms.</title>
        <authorList>
            <person name="Roberts W.R."/>
            <person name="Alverson A.J."/>
        </authorList>
    </citation>
    <scope>NUCLEOTIDE SEQUENCE [LARGE SCALE GENOMIC DNA]</scope>
    <source>
        <strain evidence="3 4">AJA010-31</strain>
    </source>
</reference>
<dbReference type="EMBL" id="JALLPJ020001239">
    <property type="protein sequence ID" value="KAL3773287.1"/>
    <property type="molecule type" value="Genomic_DNA"/>
</dbReference>
<feature type="compositionally biased region" description="Low complexity" evidence="2">
    <location>
        <begin position="73"/>
        <end position="84"/>
    </location>
</feature>
<feature type="compositionally biased region" description="Low complexity" evidence="2">
    <location>
        <begin position="238"/>
        <end position="252"/>
    </location>
</feature>
<keyword evidence="1" id="KW-0175">Coiled coil</keyword>
<organism evidence="3 4">
    <name type="scientific">Cyclotella atomus</name>
    <dbReference type="NCBI Taxonomy" id="382360"/>
    <lineage>
        <taxon>Eukaryota</taxon>
        <taxon>Sar</taxon>
        <taxon>Stramenopiles</taxon>
        <taxon>Ochrophyta</taxon>
        <taxon>Bacillariophyta</taxon>
        <taxon>Coscinodiscophyceae</taxon>
        <taxon>Thalassiosirophycidae</taxon>
        <taxon>Stephanodiscales</taxon>
        <taxon>Stephanodiscaceae</taxon>
        <taxon>Cyclotella</taxon>
    </lineage>
</organism>
<feature type="region of interest" description="Disordered" evidence="2">
    <location>
        <begin position="165"/>
        <end position="200"/>
    </location>
</feature>
<proteinExistence type="predicted"/>
<feature type="compositionally biased region" description="Basic and acidic residues" evidence="2">
    <location>
        <begin position="49"/>
        <end position="60"/>
    </location>
</feature>
<feature type="coiled-coil region" evidence="1">
    <location>
        <begin position="368"/>
        <end position="437"/>
    </location>
</feature>
<evidence type="ECO:0000313" key="3">
    <source>
        <dbReference type="EMBL" id="KAL3773287.1"/>
    </source>
</evidence>
<feature type="compositionally biased region" description="Polar residues" evidence="2">
    <location>
        <begin position="180"/>
        <end position="198"/>
    </location>
</feature>
<feature type="region of interest" description="Disordered" evidence="2">
    <location>
        <begin position="49"/>
        <end position="139"/>
    </location>
</feature>
<feature type="compositionally biased region" description="Polar residues" evidence="2">
    <location>
        <begin position="253"/>
        <end position="265"/>
    </location>
</feature>
<evidence type="ECO:0000256" key="1">
    <source>
        <dbReference type="SAM" id="Coils"/>
    </source>
</evidence>
<keyword evidence="4" id="KW-1185">Reference proteome</keyword>
<protein>
    <submittedName>
        <fullName evidence="3">Uncharacterized protein</fullName>
    </submittedName>
</protein>